<evidence type="ECO:0000313" key="5">
    <source>
        <dbReference type="Proteomes" id="UP000245884"/>
    </source>
</evidence>
<feature type="compositionally biased region" description="Polar residues" evidence="2">
    <location>
        <begin position="724"/>
        <end position="746"/>
    </location>
</feature>
<evidence type="ECO:0000313" key="4">
    <source>
        <dbReference type="EMBL" id="PWN28235.1"/>
    </source>
</evidence>
<dbReference type="OrthoDB" id="294251at2759"/>
<protein>
    <submittedName>
        <fullName evidence="4">TBC-domain-containing protein</fullName>
    </submittedName>
</protein>
<feature type="compositionally biased region" description="Low complexity" evidence="2">
    <location>
        <begin position="116"/>
        <end position="134"/>
    </location>
</feature>
<keyword evidence="1" id="KW-0175">Coiled coil</keyword>
<dbReference type="PANTHER" id="PTHR47219">
    <property type="entry name" value="RAB GTPASE-ACTIVATING PROTEIN 1-LIKE"/>
    <property type="match status" value="1"/>
</dbReference>
<evidence type="ECO:0000259" key="3">
    <source>
        <dbReference type="PROSITE" id="PS50086"/>
    </source>
</evidence>
<dbReference type="FunFam" id="1.10.8.270:FF:000026">
    <property type="entry name" value="TBC (Tre-2/Bub2/Cdc16) domain family"/>
    <property type="match status" value="1"/>
</dbReference>
<accession>A0A316UYL8</accession>
<dbReference type="SUPFAM" id="SSF47923">
    <property type="entry name" value="Ypt/Rab-GAP domain of gyp1p"/>
    <property type="match status" value="2"/>
</dbReference>
<dbReference type="InterPro" id="IPR050302">
    <property type="entry name" value="Rab_GAP_TBC_domain"/>
</dbReference>
<feature type="compositionally biased region" description="Low complexity" evidence="2">
    <location>
        <begin position="464"/>
        <end position="488"/>
    </location>
</feature>
<feature type="compositionally biased region" description="Basic and acidic residues" evidence="2">
    <location>
        <begin position="1026"/>
        <end position="1043"/>
    </location>
</feature>
<feature type="compositionally biased region" description="Low complexity" evidence="2">
    <location>
        <begin position="285"/>
        <end position="305"/>
    </location>
</feature>
<dbReference type="PANTHER" id="PTHR47219:SF20">
    <property type="entry name" value="TBC1 DOMAIN FAMILY MEMBER 2B"/>
    <property type="match status" value="1"/>
</dbReference>
<name>A0A316UYL8_9BASI</name>
<feature type="compositionally biased region" description="Pro residues" evidence="2">
    <location>
        <begin position="497"/>
        <end position="508"/>
    </location>
</feature>
<organism evidence="4 5">
    <name type="scientific">Jaminaea rosea</name>
    <dbReference type="NCBI Taxonomy" id="1569628"/>
    <lineage>
        <taxon>Eukaryota</taxon>
        <taxon>Fungi</taxon>
        <taxon>Dikarya</taxon>
        <taxon>Basidiomycota</taxon>
        <taxon>Ustilaginomycotina</taxon>
        <taxon>Exobasidiomycetes</taxon>
        <taxon>Microstromatales</taxon>
        <taxon>Microstromatales incertae sedis</taxon>
        <taxon>Jaminaea</taxon>
    </lineage>
</organism>
<dbReference type="InterPro" id="IPR000195">
    <property type="entry name" value="Rab-GAP-TBC_dom"/>
</dbReference>
<dbReference type="Gene3D" id="1.10.8.270">
    <property type="entry name" value="putative rabgap domain of human tbc1 domain family member 14 like domains"/>
    <property type="match status" value="1"/>
</dbReference>
<reference evidence="4 5" key="1">
    <citation type="journal article" date="2018" name="Mol. Biol. Evol.">
        <title>Broad Genomic Sampling Reveals a Smut Pathogenic Ancestry of the Fungal Clade Ustilaginomycotina.</title>
        <authorList>
            <person name="Kijpornyongpan T."/>
            <person name="Mondo S.J."/>
            <person name="Barry K."/>
            <person name="Sandor L."/>
            <person name="Lee J."/>
            <person name="Lipzen A."/>
            <person name="Pangilinan J."/>
            <person name="LaButti K."/>
            <person name="Hainaut M."/>
            <person name="Henrissat B."/>
            <person name="Grigoriev I.V."/>
            <person name="Spatafora J.W."/>
            <person name="Aime M.C."/>
        </authorList>
    </citation>
    <scope>NUCLEOTIDE SEQUENCE [LARGE SCALE GENOMIC DNA]</scope>
    <source>
        <strain evidence="4 5">MCA 5214</strain>
    </source>
</reference>
<feature type="region of interest" description="Disordered" evidence="2">
    <location>
        <begin position="273"/>
        <end position="315"/>
    </location>
</feature>
<feature type="compositionally biased region" description="Acidic residues" evidence="2">
    <location>
        <begin position="808"/>
        <end position="819"/>
    </location>
</feature>
<dbReference type="GO" id="GO:0005096">
    <property type="term" value="F:GTPase activator activity"/>
    <property type="evidence" value="ECO:0007669"/>
    <property type="project" value="TreeGrafter"/>
</dbReference>
<keyword evidence="5" id="KW-1185">Reference proteome</keyword>
<dbReference type="InterPro" id="IPR035969">
    <property type="entry name" value="Rab-GAP_TBC_sf"/>
</dbReference>
<dbReference type="GO" id="GO:0031267">
    <property type="term" value="F:small GTPase binding"/>
    <property type="evidence" value="ECO:0007669"/>
    <property type="project" value="TreeGrafter"/>
</dbReference>
<feature type="compositionally biased region" description="Acidic residues" evidence="2">
    <location>
        <begin position="899"/>
        <end position="910"/>
    </location>
</feature>
<feature type="region of interest" description="Disordered" evidence="2">
    <location>
        <begin position="344"/>
        <end position="548"/>
    </location>
</feature>
<feature type="compositionally biased region" description="Basic and acidic residues" evidence="2">
    <location>
        <begin position="149"/>
        <end position="165"/>
    </location>
</feature>
<feature type="compositionally biased region" description="Low complexity" evidence="2">
    <location>
        <begin position="643"/>
        <end position="655"/>
    </location>
</feature>
<feature type="compositionally biased region" description="Low complexity" evidence="2">
    <location>
        <begin position="693"/>
        <end position="702"/>
    </location>
</feature>
<dbReference type="Gene3D" id="1.10.472.80">
    <property type="entry name" value="Ypt/Rab-GAP domain of gyp1p, domain 3"/>
    <property type="match status" value="1"/>
</dbReference>
<feature type="coiled-coil region" evidence="1">
    <location>
        <begin position="205"/>
        <end position="236"/>
    </location>
</feature>
<feature type="compositionally biased region" description="Low complexity" evidence="2">
    <location>
        <begin position="525"/>
        <end position="535"/>
    </location>
</feature>
<evidence type="ECO:0000256" key="2">
    <source>
        <dbReference type="SAM" id="MobiDB-lite"/>
    </source>
</evidence>
<feature type="region of interest" description="Disordered" evidence="2">
    <location>
        <begin position="877"/>
        <end position="1050"/>
    </location>
</feature>
<feature type="region of interest" description="Disordered" evidence="2">
    <location>
        <begin position="693"/>
        <end position="851"/>
    </location>
</feature>
<feature type="region of interest" description="Disordered" evidence="2">
    <location>
        <begin position="1"/>
        <end position="165"/>
    </location>
</feature>
<feature type="region of interest" description="Disordered" evidence="2">
    <location>
        <begin position="633"/>
        <end position="674"/>
    </location>
</feature>
<dbReference type="EMBL" id="KZ819666">
    <property type="protein sequence ID" value="PWN28235.1"/>
    <property type="molecule type" value="Genomic_DNA"/>
</dbReference>
<evidence type="ECO:0000256" key="1">
    <source>
        <dbReference type="SAM" id="Coils"/>
    </source>
</evidence>
<dbReference type="PROSITE" id="PS50086">
    <property type="entry name" value="TBC_RABGAP"/>
    <property type="match status" value="1"/>
</dbReference>
<feature type="compositionally biased region" description="Low complexity" evidence="2">
    <location>
        <begin position="51"/>
        <end position="65"/>
    </location>
</feature>
<feature type="compositionally biased region" description="Low complexity" evidence="2">
    <location>
        <begin position="346"/>
        <end position="395"/>
    </location>
</feature>
<gene>
    <name evidence="4" type="ORF">BDZ90DRAFT_271374</name>
</gene>
<dbReference type="STRING" id="1569628.A0A316UYL8"/>
<feature type="compositionally biased region" description="Basic residues" evidence="2">
    <location>
        <begin position="706"/>
        <end position="718"/>
    </location>
</feature>
<dbReference type="RefSeq" id="XP_025362847.1">
    <property type="nucleotide sequence ID" value="XM_025508758.1"/>
</dbReference>
<feature type="compositionally biased region" description="Acidic residues" evidence="2">
    <location>
        <begin position="79"/>
        <end position="90"/>
    </location>
</feature>
<dbReference type="GeneID" id="37030581"/>
<dbReference type="Proteomes" id="UP000245884">
    <property type="component" value="Unassembled WGS sequence"/>
</dbReference>
<dbReference type="SMART" id="SM00164">
    <property type="entry name" value="TBC"/>
    <property type="match status" value="1"/>
</dbReference>
<dbReference type="Pfam" id="PF00566">
    <property type="entry name" value="RabGAP-TBC"/>
    <property type="match status" value="1"/>
</dbReference>
<feature type="compositionally biased region" description="Low complexity" evidence="2">
    <location>
        <begin position="1"/>
        <end position="25"/>
    </location>
</feature>
<proteinExistence type="predicted"/>
<feature type="compositionally biased region" description="Polar residues" evidence="2">
    <location>
        <begin position="939"/>
        <end position="952"/>
    </location>
</feature>
<feature type="domain" description="Rab-GAP TBC" evidence="3">
    <location>
        <begin position="1138"/>
        <end position="1345"/>
    </location>
</feature>
<sequence length="1431" mass="151162">MASPASAPAFDDPLSLSAAGSGSASTDTLRSSASPLARGAGRHYFDLKAISDQQASSSSRSRQNSIHAGQRRGDVENAGQEEDDEGEDEGERSGALTPTSAPSLSSRMRRNPSRPPSRSTDRAPSTSRPSSPSIARPPPSIATMWSQDAHIDRHDDVDANEEESRSSWLARLHKMPDTELAEATTIRASSSSQGALLCRELSAALSESTTEVNTLNEALERLTRQFEDKLELQRRTYETREKAMRSVCSQHGVPTGALDRAIARAVAEMPRVSMNVGDESDSPASRTLRVPSSSSSTSRPISTLTTGGGGGDRSSRWIQAAEANDEASPSLPFSLQEAMLDGLTGSASSTATTTTRTRSSTNRSESAYSVATTSASGSSIVSRRPSSAARRPSAKASEDLMAWRTPNKDSRKASATTQATTNATPTLEGGGGSAEGESAFSFTSASNGDAAKGGGESTLRHQPSAGSVASTSSAATSNRSSSSSFLTSLAWRRKKPSPAPGPPPPPVLPASSTIKASRTAPPPAASVAPPAATLGSPPPPPLARTASGSSGDVAAVAVALALHEAIEDSPPTSKQLNLPHHPHPPHVKALFLATRIMGPDSSSSNLLADRGRKVSDNVASMAQRLVRNVREEELEVREGDAGGTQQHTTTTTRRLGLGKGMPGSGPTSPRVMSPKQRPVSMAFQAASAIMDAASAPAKDSSSNVKATRKGKSNGKGKPHAPATPNVTRVPQLSGSGSRLPFSSTKSPRFASVGTDANADGNVESGARPPVELESIVPLEGKPPTLALRPRAPKASRGPLGGGAFPSTSDDDEASGDEFEVYGGKSPFHPQRDRDQPIGGTSSKGAGAGLGNLDDRAVDVFGFVYDATPSDVRLLRQARKASTPAPACLTGVRVGVGRDEGEEGEDDEGEGDSGSVADANADGSVRSTSATREEDEDAASSFTSHSRSETASLQELPPVDWREDDEGDQQQGGAPRRSRKRLLGKASPAPPSTGATSLVVSRSRGDGPTSPEEERREFQLFVGGQDDAERAGRGEDVDKGRQDKQQQQPKAISETIKSLLDQLKLMHAQHQAEQMVQWGCFLSARNLAMRRGSSTINGDVDGAAHGSGTGGDEYQSGLVGYRTLSPSERQQFVRLCESGVPLSLRSKVWHECSGASEMAEPGLYRDLLEEHSASLAISGGGGGNGNVNDDVGPNPALMQIDLDIHRTMPTNIYFGGDGPGVPKLRRVLAAYSYHNPTIGYCQGMNNLAATLLLTHAEEEEAFWVLACLLERVVPEGYYTSHLVTSQADQRVLVELVRERMPGLMGRMEALGVDLPAVSFAWFLSLYTDCLPVETLFRVWDLLFVEGSIVLFRVALAILIMNERDLIATGSLAEFYGMVHSMTSRLFNVDRLVQLACHDLRNVVTEEKIEARRKVHVADIRAELGLDEEAGGE</sequence>
<feature type="compositionally biased region" description="Low complexity" evidence="2">
    <location>
        <begin position="413"/>
        <end position="426"/>
    </location>
</feature>